<keyword evidence="1" id="KW-1133">Transmembrane helix</keyword>
<gene>
    <name evidence="2" type="ORF">IE877_21355</name>
</gene>
<organism evidence="2 3">
    <name type="scientific">Methylomonas albis</name>
    <dbReference type="NCBI Taxonomy" id="1854563"/>
    <lineage>
        <taxon>Bacteria</taxon>
        <taxon>Pseudomonadati</taxon>
        <taxon>Pseudomonadota</taxon>
        <taxon>Gammaproteobacteria</taxon>
        <taxon>Methylococcales</taxon>
        <taxon>Methylococcaceae</taxon>
        <taxon>Methylomonas</taxon>
    </lineage>
</organism>
<feature type="transmembrane region" description="Helical" evidence="1">
    <location>
        <begin position="6"/>
        <end position="24"/>
    </location>
</feature>
<evidence type="ECO:0000313" key="3">
    <source>
        <dbReference type="Proteomes" id="UP000652176"/>
    </source>
</evidence>
<proteinExistence type="predicted"/>
<evidence type="ECO:0000313" key="2">
    <source>
        <dbReference type="EMBL" id="MBD9358390.1"/>
    </source>
</evidence>
<sequence length="182" mass="20471">MELLVTLITGIAWPVAVVWIAYLFKGELRSLMHRMSQLKYKDVEAKFELGLAEAEAKVTVIEQSSPSILPRPEITSKLELLRRIADVSLRAAIMEAWVLVEDAAGKSGFVQGAAVPRVNLRLFVEELVRLGKLPKGGDSLLDQMRRLRNQAAHLPDFSFNQDEADRYLQLATRMSELILNVE</sequence>
<keyword evidence="3" id="KW-1185">Reference proteome</keyword>
<name>A0ABR9D626_9GAMM</name>
<dbReference type="RefSeq" id="WP_192376608.1">
    <property type="nucleotide sequence ID" value="NZ_CAJHIV010000001.1"/>
</dbReference>
<evidence type="ECO:0008006" key="4">
    <source>
        <dbReference type="Google" id="ProtNLM"/>
    </source>
</evidence>
<keyword evidence="1" id="KW-0472">Membrane</keyword>
<accession>A0ABR9D626</accession>
<evidence type="ECO:0000256" key="1">
    <source>
        <dbReference type="SAM" id="Phobius"/>
    </source>
</evidence>
<keyword evidence="1" id="KW-0812">Transmembrane</keyword>
<comment type="caution">
    <text evidence="2">The sequence shown here is derived from an EMBL/GenBank/DDBJ whole genome shotgun (WGS) entry which is preliminary data.</text>
</comment>
<protein>
    <recommendedName>
        <fullName evidence="4">DUF4145 domain-containing protein</fullName>
    </recommendedName>
</protein>
<dbReference type="Proteomes" id="UP000652176">
    <property type="component" value="Unassembled WGS sequence"/>
</dbReference>
<reference evidence="2 3" key="1">
    <citation type="submission" date="2020-09" db="EMBL/GenBank/DDBJ databases">
        <title>Methylomonas albis sp. nov. and Methylomonas fluvii sp. nov.: Two cold-adapted methanotrophs from the River Elbe and an amended description of Methylovulum psychrotolerans strain Eb1.</title>
        <authorList>
            <person name="Bussmann I.K."/>
            <person name="Klings K.-W."/>
            <person name="Warnstedt J."/>
            <person name="Hoppert M."/>
            <person name="Saborowski A."/>
            <person name="Horn F."/>
            <person name="Liebner S."/>
        </authorList>
    </citation>
    <scope>NUCLEOTIDE SEQUENCE [LARGE SCALE GENOMIC DNA]</scope>
    <source>
        <strain evidence="2 3">EbA</strain>
    </source>
</reference>
<dbReference type="EMBL" id="JACXSS010000001">
    <property type="protein sequence ID" value="MBD9358390.1"/>
    <property type="molecule type" value="Genomic_DNA"/>
</dbReference>